<sequence>MVLGNSPENWFWLMSRISRAVMFPISGGIVPLSLLSESSSTILQFGQIADLFWDRAGEIGLAEAQASELSELADLLGDLPG</sequence>
<evidence type="ECO:0000313" key="1">
    <source>
        <dbReference type="EMBL" id="THU57321.1"/>
    </source>
</evidence>
<comment type="caution">
    <text evidence="1">The sequence shown here is derived from an EMBL/GenBank/DDBJ whole genome shotgun (WGS) entry which is preliminary data.</text>
</comment>
<evidence type="ECO:0000313" key="2">
    <source>
        <dbReference type="Proteomes" id="UP000317650"/>
    </source>
</evidence>
<proteinExistence type="predicted"/>
<name>A0A4S8J724_MUSBA</name>
<dbReference type="AlphaFoldDB" id="A0A4S8J724"/>
<dbReference type="Proteomes" id="UP000317650">
    <property type="component" value="Chromosome 3"/>
</dbReference>
<gene>
    <name evidence="1" type="ORF">C4D60_Mb03t02280</name>
</gene>
<organism evidence="1 2">
    <name type="scientific">Musa balbisiana</name>
    <name type="common">Banana</name>
    <dbReference type="NCBI Taxonomy" id="52838"/>
    <lineage>
        <taxon>Eukaryota</taxon>
        <taxon>Viridiplantae</taxon>
        <taxon>Streptophyta</taxon>
        <taxon>Embryophyta</taxon>
        <taxon>Tracheophyta</taxon>
        <taxon>Spermatophyta</taxon>
        <taxon>Magnoliopsida</taxon>
        <taxon>Liliopsida</taxon>
        <taxon>Zingiberales</taxon>
        <taxon>Musaceae</taxon>
        <taxon>Musa</taxon>
    </lineage>
</organism>
<dbReference type="EMBL" id="PYDT01000006">
    <property type="protein sequence ID" value="THU57321.1"/>
    <property type="molecule type" value="Genomic_DNA"/>
</dbReference>
<protein>
    <submittedName>
        <fullName evidence="1">Uncharacterized protein</fullName>
    </submittedName>
</protein>
<reference evidence="1 2" key="1">
    <citation type="journal article" date="2019" name="Nat. Plants">
        <title>Genome sequencing of Musa balbisiana reveals subgenome evolution and function divergence in polyploid bananas.</title>
        <authorList>
            <person name="Yao X."/>
        </authorList>
    </citation>
    <scope>NUCLEOTIDE SEQUENCE [LARGE SCALE GENOMIC DNA]</scope>
    <source>
        <strain evidence="2">cv. DH-PKW</strain>
        <tissue evidence="1">Leaves</tissue>
    </source>
</reference>
<accession>A0A4S8J724</accession>
<keyword evidence="2" id="KW-1185">Reference proteome</keyword>